<protein>
    <submittedName>
        <fullName evidence="2">Uncharacterized protein</fullName>
    </submittedName>
</protein>
<accession>A0ABN0UAN0</accession>
<keyword evidence="3" id="KW-1185">Reference proteome</keyword>
<feature type="compositionally biased region" description="Pro residues" evidence="1">
    <location>
        <begin position="53"/>
        <end position="62"/>
    </location>
</feature>
<dbReference type="EMBL" id="BAAABU010000012">
    <property type="protein sequence ID" value="GAA0244252.1"/>
    <property type="molecule type" value="Genomic_DNA"/>
</dbReference>
<dbReference type="RefSeq" id="WP_343936248.1">
    <property type="nucleotide sequence ID" value="NZ_BAAABU010000012.1"/>
</dbReference>
<gene>
    <name evidence="2" type="ORF">GCM10010492_49390</name>
</gene>
<sequence length="69" mass="7480">MSEQNCPNGTAWQDGWYYPDPPGDGSGLQQYAKGQCFGGRPGTTWRYKHAILPPEPPHPPGPWGAGTPD</sequence>
<feature type="region of interest" description="Disordered" evidence="1">
    <location>
        <begin position="47"/>
        <end position="69"/>
    </location>
</feature>
<dbReference type="Proteomes" id="UP001500416">
    <property type="component" value="Unassembled WGS sequence"/>
</dbReference>
<feature type="region of interest" description="Disordered" evidence="1">
    <location>
        <begin position="1"/>
        <end position="24"/>
    </location>
</feature>
<evidence type="ECO:0000256" key="1">
    <source>
        <dbReference type="SAM" id="MobiDB-lite"/>
    </source>
</evidence>
<evidence type="ECO:0000313" key="3">
    <source>
        <dbReference type="Proteomes" id="UP001500416"/>
    </source>
</evidence>
<comment type="caution">
    <text evidence="2">The sequence shown here is derived from an EMBL/GenBank/DDBJ whole genome shotgun (WGS) entry which is preliminary data.</text>
</comment>
<organism evidence="2 3">
    <name type="scientific">Saccharothrix mutabilis subsp. mutabilis</name>
    <dbReference type="NCBI Taxonomy" id="66855"/>
    <lineage>
        <taxon>Bacteria</taxon>
        <taxon>Bacillati</taxon>
        <taxon>Actinomycetota</taxon>
        <taxon>Actinomycetes</taxon>
        <taxon>Pseudonocardiales</taxon>
        <taxon>Pseudonocardiaceae</taxon>
        <taxon>Saccharothrix</taxon>
    </lineage>
</organism>
<reference evidence="2 3" key="1">
    <citation type="journal article" date="2019" name="Int. J. Syst. Evol. Microbiol.">
        <title>The Global Catalogue of Microorganisms (GCM) 10K type strain sequencing project: providing services to taxonomists for standard genome sequencing and annotation.</title>
        <authorList>
            <consortium name="The Broad Institute Genomics Platform"/>
            <consortium name="The Broad Institute Genome Sequencing Center for Infectious Disease"/>
            <person name="Wu L."/>
            <person name="Ma J."/>
        </authorList>
    </citation>
    <scope>NUCLEOTIDE SEQUENCE [LARGE SCALE GENOMIC DNA]</scope>
    <source>
        <strain evidence="2 3">JCM 3380</strain>
    </source>
</reference>
<evidence type="ECO:0000313" key="2">
    <source>
        <dbReference type="EMBL" id="GAA0244252.1"/>
    </source>
</evidence>
<name>A0ABN0UAN0_9PSEU</name>
<feature type="compositionally biased region" description="Polar residues" evidence="1">
    <location>
        <begin position="1"/>
        <end position="11"/>
    </location>
</feature>
<proteinExistence type="predicted"/>